<dbReference type="PANTHER" id="PTHR12176:SF80">
    <property type="entry name" value="EEF1A LYSINE METHYLTRANSFERASE 4"/>
    <property type="match status" value="1"/>
</dbReference>
<evidence type="ECO:0000259" key="10">
    <source>
        <dbReference type="Pfam" id="PF13847"/>
    </source>
</evidence>
<keyword evidence="3" id="KW-0489">Methyltransferase</keyword>
<feature type="region of interest" description="Disordered" evidence="9">
    <location>
        <begin position="1"/>
        <end position="22"/>
    </location>
</feature>
<evidence type="ECO:0000256" key="5">
    <source>
        <dbReference type="ARBA" id="ARBA00022691"/>
    </source>
</evidence>
<dbReference type="Gene3D" id="3.40.50.150">
    <property type="entry name" value="Vaccinia Virus protein VP39"/>
    <property type="match status" value="1"/>
</dbReference>
<dbReference type="GO" id="GO:0008168">
    <property type="term" value="F:methyltransferase activity"/>
    <property type="evidence" value="ECO:0007669"/>
    <property type="project" value="UniProtKB-KW"/>
</dbReference>
<evidence type="ECO:0000256" key="2">
    <source>
        <dbReference type="ARBA" id="ARBA00022553"/>
    </source>
</evidence>
<evidence type="ECO:0000256" key="8">
    <source>
        <dbReference type="ARBA" id="ARBA00067848"/>
    </source>
</evidence>
<dbReference type="SUPFAM" id="SSF53335">
    <property type="entry name" value="S-adenosyl-L-methionine-dependent methyltransferases"/>
    <property type="match status" value="1"/>
</dbReference>
<keyword evidence="2" id="KW-0597">Phosphoprotein</keyword>
<evidence type="ECO:0000256" key="6">
    <source>
        <dbReference type="ARBA" id="ARBA00052410"/>
    </source>
</evidence>
<proteinExistence type="inferred from homology"/>
<keyword evidence="12" id="KW-1185">Reference proteome</keyword>
<name>A0ABD0VR20_DENTH</name>
<keyword evidence="5" id="KW-0949">S-adenosyl-L-methionine</keyword>
<gene>
    <name evidence="11" type="ORF">M5K25_005827</name>
</gene>
<reference evidence="11 12" key="1">
    <citation type="journal article" date="2024" name="Plant Biotechnol. J.">
        <title>Dendrobium thyrsiflorum genome and its molecular insights into genes involved in important horticultural traits.</title>
        <authorList>
            <person name="Chen B."/>
            <person name="Wang J.Y."/>
            <person name="Zheng P.J."/>
            <person name="Li K.L."/>
            <person name="Liang Y.M."/>
            <person name="Chen X.F."/>
            <person name="Zhang C."/>
            <person name="Zhao X."/>
            <person name="He X."/>
            <person name="Zhang G.Q."/>
            <person name="Liu Z.J."/>
            <person name="Xu Q."/>
        </authorList>
    </citation>
    <scope>NUCLEOTIDE SEQUENCE [LARGE SCALE GENOMIC DNA]</scope>
    <source>
        <strain evidence="11">GZMU011</strain>
    </source>
</reference>
<dbReference type="CDD" id="cd02440">
    <property type="entry name" value="AdoMet_MTases"/>
    <property type="match status" value="1"/>
</dbReference>
<comment type="similarity">
    <text evidence="1">Belongs to the methyltransferase superfamily.</text>
</comment>
<comment type="function">
    <text evidence="7">Protein-lysine methyltransferase that efficiently catalyzes three successive methylations on 'Lys-36' in eukaryotic translation elongation factor 1 alpha (EEF1A1 or EEF1A2).</text>
</comment>
<accession>A0ABD0VR20</accession>
<protein>
    <recommendedName>
        <fullName evidence="8">EEF1A lysine methyltransferase 4</fullName>
    </recommendedName>
</protein>
<evidence type="ECO:0000256" key="7">
    <source>
        <dbReference type="ARBA" id="ARBA00059299"/>
    </source>
</evidence>
<dbReference type="GO" id="GO:0032259">
    <property type="term" value="P:methylation"/>
    <property type="evidence" value="ECO:0007669"/>
    <property type="project" value="UniProtKB-KW"/>
</dbReference>
<dbReference type="Proteomes" id="UP001552299">
    <property type="component" value="Unassembled WGS sequence"/>
</dbReference>
<evidence type="ECO:0000313" key="11">
    <source>
        <dbReference type="EMBL" id="KAL0924966.1"/>
    </source>
</evidence>
<evidence type="ECO:0000256" key="1">
    <source>
        <dbReference type="ARBA" id="ARBA00008361"/>
    </source>
</evidence>
<evidence type="ECO:0000313" key="12">
    <source>
        <dbReference type="Proteomes" id="UP001552299"/>
    </source>
</evidence>
<comment type="catalytic activity">
    <reaction evidence="6">
        <text>N(6),N(6)-dimethyl-L-lysyl-[protein] + S-adenosyl-L-methionine = N(6),N(6),N(6)-trimethyl-L-lysyl-[protein] + S-adenosyl-L-homocysteine + H(+)</text>
        <dbReference type="Rhea" id="RHEA:54200"/>
        <dbReference type="Rhea" id="RHEA-COMP:13826"/>
        <dbReference type="Rhea" id="RHEA-COMP:13827"/>
        <dbReference type="ChEBI" id="CHEBI:15378"/>
        <dbReference type="ChEBI" id="CHEBI:57856"/>
        <dbReference type="ChEBI" id="CHEBI:59789"/>
        <dbReference type="ChEBI" id="CHEBI:61961"/>
        <dbReference type="ChEBI" id="CHEBI:61976"/>
    </reaction>
</comment>
<organism evidence="11 12">
    <name type="scientific">Dendrobium thyrsiflorum</name>
    <name type="common">Pinecone-like raceme dendrobium</name>
    <name type="synonym">Orchid</name>
    <dbReference type="NCBI Taxonomy" id="117978"/>
    <lineage>
        <taxon>Eukaryota</taxon>
        <taxon>Viridiplantae</taxon>
        <taxon>Streptophyta</taxon>
        <taxon>Embryophyta</taxon>
        <taxon>Tracheophyta</taxon>
        <taxon>Spermatophyta</taxon>
        <taxon>Magnoliopsida</taxon>
        <taxon>Liliopsida</taxon>
        <taxon>Asparagales</taxon>
        <taxon>Orchidaceae</taxon>
        <taxon>Epidendroideae</taxon>
        <taxon>Malaxideae</taxon>
        <taxon>Dendrobiinae</taxon>
        <taxon>Dendrobium</taxon>
    </lineage>
</organism>
<feature type="domain" description="Methyltransferase" evidence="10">
    <location>
        <begin position="63"/>
        <end position="185"/>
    </location>
</feature>
<evidence type="ECO:0000256" key="9">
    <source>
        <dbReference type="SAM" id="MobiDB-lite"/>
    </source>
</evidence>
<dbReference type="AlphaFoldDB" id="A0ABD0VR20"/>
<dbReference type="InterPro" id="IPR025714">
    <property type="entry name" value="Methyltranfer_dom"/>
</dbReference>
<dbReference type="EMBL" id="JANQDX010000005">
    <property type="protein sequence ID" value="KAL0924966.1"/>
    <property type="molecule type" value="Genomic_DNA"/>
</dbReference>
<dbReference type="PANTHER" id="PTHR12176">
    <property type="entry name" value="SAM-DEPENDENT METHYLTRANSFERASE SUPERFAMILY PROTEIN"/>
    <property type="match status" value="1"/>
</dbReference>
<evidence type="ECO:0000256" key="3">
    <source>
        <dbReference type="ARBA" id="ARBA00022603"/>
    </source>
</evidence>
<dbReference type="Pfam" id="PF13847">
    <property type="entry name" value="Methyltransf_31"/>
    <property type="match status" value="1"/>
</dbReference>
<evidence type="ECO:0000256" key="4">
    <source>
        <dbReference type="ARBA" id="ARBA00022679"/>
    </source>
</evidence>
<dbReference type="InterPro" id="IPR051419">
    <property type="entry name" value="Lys/N-term_MeTrsfase_sf"/>
</dbReference>
<sequence>MAFDDQETPSDSGRKETAAEFLPKTTSAYGDPRYWDKRFSAEEHYEWLKEYSHFQHLIRPYISTNYSILELGCGNSRLSERLHGEGVIDVTCIDLSAIAVERMKQRLKEKGLLGIQVVEADMLDLPFESESFDIVVEKGTMDVLYVDSGDPWNPRPETVSKVMKVLKGVHKVLKPDGVFISISFGQPHFRRELFEAPCFTWSVEWKTFGEEFHYFFYTLKKGRRSSEGKQFSIDKCDVPAMSLFHDELEDEDFIFRTDI</sequence>
<dbReference type="FunFam" id="3.40.50.150:FF:000111">
    <property type="entry name" value="EEF1A lysine methyltransferase 4"/>
    <property type="match status" value="1"/>
</dbReference>
<keyword evidence="4" id="KW-0808">Transferase</keyword>
<dbReference type="InterPro" id="IPR029063">
    <property type="entry name" value="SAM-dependent_MTases_sf"/>
</dbReference>
<comment type="caution">
    <text evidence="11">The sequence shown here is derived from an EMBL/GenBank/DDBJ whole genome shotgun (WGS) entry which is preliminary data.</text>
</comment>